<keyword evidence="2" id="KW-1185">Reference proteome</keyword>
<dbReference type="AlphaFoldDB" id="A0A0Q3QKX3"/>
<dbReference type="STRING" id="1637975.AN957_08565"/>
<name>A0A0Q3QKX3_9BACI</name>
<dbReference type="PIRSF" id="PIRSF011560">
    <property type="entry name" value="ComK"/>
    <property type="match status" value="1"/>
</dbReference>
<dbReference type="Proteomes" id="UP000050996">
    <property type="component" value="Unassembled WGS sequence"/>
</dbReference>
<dbReference type="PATRIC" id="fig|1637975.4.peg.1466"/>
<proteinExistence type="predicted"/>
<evidence type="ECO:0000313" key="2">
    <source>
        <dbReference type="Proteomes" id="UP000050996"/>
    </source>
</evidence>
<dbReference type="InterPro" id="IPR010461">
    <property type="entry name" value="ComK"/>
</dbReference>
<comment type="caution">
    <text evidence="1">The sequence shown here is derived from an EMBL/GenBank/DDBJ whole genome shotgun (WGS) entry which is preliminary data.</text>
</comment>
<reference evidence="1 2" key="1">
    <citation type="submission" date="2015-09" db="EMBL/GenBank/DDBJ databases">
        <title>Genome sequencing project for genomic taxonomy and phylogenomics of Bacillus-like bacteria.</title>
        <authorList>
            <person name="Liu B."/>
            <person name="Wang J."/>
            <person name="Zhu Y."/>
            <person name="Liu G."/>
            <person name="Chen Q."/>
            <person name="Chen Z."/>
            <person name="Lan J."/>
            <person name="Che J."/>
            <person name="Ge C."/>
            <person name="Shi H."/>
            <person name="Pan Z."/>
            <person name="Liu X."/>
        </authorList>
    </citation>
    <scope>NUCLEOTIDE SEQUENCE [LARGE SCALE GENOMIC DNA]</scope>
    <source>
        <strain evidence="1 2">FJAT-18043</strain>
    </source>
</reference>
<dbReference type="RefSeq" id="WP_053475192.1">
    <property type="nucleotide sequence ID" value="NZ_CP041305.1"/>
</dbReference>
<gene>
    <name evidence="1" type="ORF">AN957_08565</name>
</gene>
<dbReference type="EMBL" id="LJIX01000006">
    <property type="protein sequence ID" value="KQL18617.1"/>
    <property type="molecule type" value="Genomic_DNA"/>
</dbReference>
<dbReference type="Pfam" id="PF06338">
    <property type="entry name" value="ComK"/>
    <property type="match status" value="1"/>
</dbReference>
<accession>A0A0Q3QKX3</accession>
<evidence type="ECO:0000313" key="1">
    <source>
        <dbReference type="EMBL" id="KQL18617.1"/>
    </source>
</evidence>
<protein>
    <submittedName>
        <fullName evidence="1">Transcriptional regulator</fullName>
    </submittedName>
</protein>
<organism evidence="1 2">
    <name type="scientific">Cytobacillus solani</name>
    <dbReference type="NCBI Taxonomy" id="1637975"/>
    <lineage>
        <taxon>Bacteria</taxon>
        <taxon>Bacillati</taxon>
        <taxon>Bacillota</taxon>
        <taxon>Bacilli</taxon>
        <taxon>Bacillales</taxon>
        <taxon>Bacillaceae</taxon>
        <taxon>Cytobacillus</taxon>
    </lineage>
</organism>
<sequence>MNGQEISSLIDEYEINPNTMVVMPLAYGSKIYSQIWELEDEFISPFKPIDIIKKSCTFFGSSYEGRKEGTRQLTGITHKAPITIDPTNFIYFFPTTSASNSQCIWISSEHILSYHRFDRGNTEVKFKNKQSKIIPVSFNSFNNQVLRTALLRTTLISRIEESERKALYFFNGKRSISALERASNYRIRGFKG</sequence>
<dbReference type="GO" id="GO:0030420">
    <property type="term" value="P:establishment of competence for transformation"/>
    <property type="evidence" value="ECO:0007669"/>
    <property type="project" value="InterPro"/>
</dbReference>